<gene>
    <name evidence="2" type="ORF">OC842_004059</name>
</gene>
<dbReference type="EMBL" id="JAPDMQ010000226">
    <property type="protein sequence ID" value="KAK0530049.1"/>
    <property type="molecule type" value="Genomic_DNA"/>
</dbReference>
<organism evidence="2 3">
    <name type="scientific">Tilletia horrida</name>
    <dbReference type="NCBI Taxonomy" id="155126"/>
    <lineage>
        <taxon>Eukaryota</taxon>
        <taxon>Fungi</taxon>
        <taxon>Dikarya</taxon>
        <taxon>Basidiomycota</taxon>
        <taxon>Ustilaginomycotina</taxon>
        <taxon>Exobasidiomycetes</taxon>
        <taxon>Tilletiales</taxon>
        <taxon>Tilletiaceae</taxon>
        <taxon>Tilletia</taxon>
    </lineage>
</organism>
<keyword evidence="3" id="KW-1185">Reference proteome</keyword>
<comment type="caution">
    <text evidence="2">The sequence shown here is derived from an EMBL/GenBank/DDBJ whole genome shotgun (WGS) entry which is preliminary data.</text>
</comment>
<feature type="region of interest" description="Disordered" evidence="1">
    <location>
        <begin position="56"/>
        <end position="83"/>
    </location>
</feature>
<accession>A0AAN6GAI6</accession>
<dbReference type="AlphaFoldDB" id="A0AAN6GAI6"/>
<feature type="region of interest" description="Disordered" evidence="1">
    <location>
        <begin position="147"/>
        <end position="173"/>
    </location>
</feature>
<evidence type="ECO:0000313" key="3">
    <source>
        <dbReference type="Proteomes" id="UP001176521"/>
    </source>
</evidence>
<evidence type="ECO:0000256" key="1">
    <source>
        <dbReference type="SAM" id="MobiDB-lite"/>
    </source>
</evidence>
<feature type="compositionally biased region" description="Low complexity" evidence="1">
    <location>
        <begin position="70"/>
        <end position="80"/>
    </location>
</feature>
<name>A0AAN6GAI6_9BASI</name>
<dbReference type="Proteomes" id="UP001176521">
    <property type="component" value="Unassembled WGS sequence"/>
</dbReference>
<sequence>MPARETQAAHPAPSHAEATLTISTALMPGLVKERARRRDDLIRTGAPGAELFRGSEGVQAKGGGRAGPVESWAKEAASGSKAGGDDAIVRARHCIMRAMAEHFIAPLSSIDGPTDPDITIISNYEIADVVQELHRCLRQSDNIILHRFPHPPERDDSMELNDPSRRNAGGDTDSSLAATTIDIWLAPRLVSAAAMVMARVAELQDDALNSRKLPDGAEDILQQMIKLQARLISFLHDLLATSALVHGTIHVQFILQALLQAASTGV</sequence>
<protein>
    <submittedName>
        <fullName evidence="2">Uncharacterized protein</fullName>
    </submittedName>
</protein>
<evidence type="ECO:0000313" key="2">
    <source>
        <dbReference type="EMBL" id="KAK0530049.1"/>
    </source>
</evidence>
<proteinExistence type="predicted"/>
<feature type="compositionally biased region" description="Basic and acidic residues" evidence="1">
    <location>
        <begin position="150"/>
        <end position="165"/>
    </location>
</feature>
<reference evidence="2" key="1">
    <citation type="journal article" date="2023" name="PhytoFront">
        <title>Draft Genome Resources of Seven Strains of Tilletia horrida, Causal Agent of Kernel Smut of Rice.</title>
        <authorList>
            <person name="Khanal S."/>
            <person name="Antony Babu S."/>
            <person name="Zhou X.G."/>
        </authorList>
    </citation>
    <scope>NUCLEOTIDE SEQUENCE</scope>
    <source>
        <strain evidence="2">TX3</strain>
    </source>
</reference>